<feature type="transmembrane region" description="Helical" evidence="6">
    <location>
        <begin position="75"/>
        <end position="97"/>
    </location>
</feature>
<evidence type="ECO:0000256" key="5">
    <source>
        <dbReference type="ARBA" id="ARBA00023136"/>
    </source>
</evidence>
<proteinExistence type="predicted"/>
<dbReference type="eggNOG" id="COG1368">
    <property type="taxonomic scope" value="Bacteria"/>
</dbReference>
<feature type="transmembrane region" description="Helical" evidence="6">
    <location>
        <begin position="18"/>
        <end position="36"/>
    </location>
</feature>
<sequence length="666" mass="77256">MEIILTKKPPCKKSIKTYFIRYFLVVLFFAFALVFLTEKIARIDSSNLGDFFFSLHKPAIITVLIVLVNMLIIDAIFGIAFISFIVAYPLILGLAFLSQQKQSYLPDPLLPYDILFGLQISKLVESIFFQQIWSIVIFGAGLLIFFIIFIFFIKIIWRILPRIQFIYRILCVAISIPLFTMFYYIIDLEHNSPSLVRMRDTLGIIPEVWDQASNYRRNGFIIAFALNIPISNIKQPKNYNKQSINDIVDTIFAKEQYEKAIFIKFFSFCCNYAFEFYGCTSCIWIFCYKRNKDFSIRPDPDIIAIMNESLWDPNRLSGITLTPDPMEFIRSNLSGYVFSPEFGGMTANVEFEFLTSFSNAFLPYGNVPYQNIRSPIPSLADFFRKQGYKVEAFHPYEGWFWNRSEVYKNFGFEKFLSKEILPPLEKHGVFASDEAFIKVIMNEADHSTDKPVFFFAVTLQGHGPYSPHRYPYERISILGLPEKEKEILSSYIEGVYEADKSFEMLINWAKKRKRDTIIVLFGDHLPPLSSVYVVSGYMKTPVAQRKAPFEIMKKEHETPLVLWSSWGGSVQLNTLSPSLLSYYILKLAGYEHPYYTEFLGKIVNNYSVIDRNVLLSSHNEETSSWIKRKIPPIISSWQLLQYDLMFGKQFSLEKLFANSQSIKKSG</sequence>
<keyword evidence="2" id="KW-1003">Cell membrane</keyword>
<reference evidence="8 9" key="1">
    <citation type="journal article" date="2012" name="Stand. Genomic Sci.">
        <title>Complete genome sequence of Liberibacter crescens BT-1.</title>
        <authorList>
            <person name="Leonard M.T."/>
            <person name="Fagen J.R."/>
            <person name="Davis-Richardson A.G."/>
            <person name="Davis M.J."/>
            <person name="Triplett E.W."/>
        </authorList>
    </citation>
    <scope>NUCLEOTIDE SEQUENCE [LARGE SCALE GENOMIC DNA]</scope>
    <source>
        <strain evidence="8 9">BT-1</strain>
    </source>
</reference>
<keyword evidence="9" id="KW-1185">Reference proteome</keyword>
<evidence type="ECO:0000313" key="8">
    <source>
        <dbReference type="EMBL" id="AGA64637.1"/>
    </source>
</evidence>
<gene>
    <name evidence="8" type="ordered locus">B488_06450</name>
</gene>
<keyword evidence="5 6" id="KW-0472">Membrane</keyword>
<dbReference type="HOGENOM" id="CLU_1085026_0_0_5"/>
<dbReference type="SUPFAM" id="SSF53649">
    <property type="entry name" value="Alkaline phosphatase-like"/>
    <property type="match status" value="1"/>
</dbReference>
<dbReference type="InterPro" id="IPR050448">
    <property type="entry name" value="OpgB/LTA_synthase_biosynth"/>
</dbReference>
<dbReference type="InterPro" id="IPR017850">
    <property type="entry name" value="Alkaline_phosphatase_core_sf"/>
</dbReference>
<comment type="subcellular location">
    <subcellularLocation>
        <location evidence="1">Cell membrane</location>
        <topology evidence="1">Multi-pass membrane protein</topology>
    </subcellularLocation>
</comment>
<evidence type="ECO:0000256" key="4">
    <source>
        <dbReference type="ARBA" id="ARBA00022989"/>
    </source>
</evidence>
<name>L0EUJ7_LIBCB</name>
<evidence type="ECO:0000256" key="3">
    <source>
        <dbReference type="ARBA" id="ARBA00022692"/>
    </source>
</evidence>
<evidence type="ECO:0000256" key="6">
    <source>
        <dbReference type="SAM" id="Phobius"/>
    </source>
</evidence>
<evidence type="ECO:0000256" key="1">
    <source>
        <dbReference type="ARBA" id="ARBA00004651"/>
    </source>
</evidence>
<keyword evidence="3 6" id="KW-0812">Transmembrane</keyword>
<dbReference type="InterPro" id="IPR000917">
    <property type="entry name" value="Sulfatase_N"/>
</dbReference>
<dbReference type="CDD" id="cd16015">
    <property type="entry name" value="LTA_synthase"/>
    <property type="match status" value="1"/>
</dbReference>
<evidence type="ECO:0000259" key="7">
    <source>
        <dbReference type="Pfam" id="PF00884"/>
    </source>
</evidence>
<keyword evidence="4 6" id="KW-1133">Transmembrane helix</keyword>
<feature type="domain" description="Sulfatase N-terminal" evidence="7">
    <location>
        <begin position="300"/>
        <end position="569"/>
    </location>
</feature>
<protein>
    <submittedName>
        <fullName evidence="8">Cyclic beta-1,2-glucan modification transmembrane protein</fullName>
    </submittedName>
</protein>
<dbReference type="PANTHER" id="PTHR47371">
    <property type="entry name" value="LIPOTEICHOIC ACID SYNTHASE"/>
    <property type="match status" value="1"/>
</dbReference>
<dbReference type="EMBL" id="CP003789">
    <property type="protein sequence ID" value="AGA64637.1"/>
    <property type="molecule type" value="Genomic_DNA"/>
</dbReference>
<dbReference type="PATRIC" id="fig|1215343.11.peg.660"/>
<organism evidence="8 9">
    <name type="scientific">Liberibacter crescens (strain BT-1)</name>
    <dbReference type="NCBI Taxonomy" id="1215343"/>
    <lineage>
        <taxon>Bacteria</taxon>
        <taxon>Pseudomonadati</taxon>
        <taxon>Pseudomonadota</taxon>
        <taxon>Alphaproteobacteria</taxon>
        <taxon>Hyphomicrobiales</taxon>
        <taxon>Rhizobiaceae</taxon>
        <taxon>Liberibacter</taxon>
    </lineage>
</organism>
<feature type="transmembrane region" description="Helical" evidence="6">
    <location>
        <begin position="165"/>
        <end position="186"/>
    </location>
</feature>
<feature type="transmembrane region" description="Helical" evidence="6">
    <location>
        <begin position="48"/>
        <end position="69"/>
    </location>
</feature>
<dbReference type="Pfam" id="PF00884">
    <property type="entry name" value="Sulfatase"/>
    <property type="match status" value="1"/>
</dbReference>
<dbReference type="Gene3D" id="3.40.720.10">
    <property type="entry name" value="Alkaline Phosphatase, subunit A"/>
    <property type="match status" value="1"/>
</dbReference>
<dbReference type="STRING" id="1215343.B488_06450"/>
<dbReference type="GO" id="GO:0005886">
    <property type="term" value="C:plasma membrane"/>
    <property type="evidence" value="ECO:0007669"/>
    <property type="project" value="UniProtKB-SubCell"/>
</dbReference>
<dbReference type="Proteomes" id="UP000010799">
    <property type="component" value="Chromosome"/>
</dbReference>
<evidence type="ECO:0000313" key="9">
    <source>
        <dbReference type="Proteomes" id="UP000010799"/>
    </source>
</evidence>
<dbReference type="KEGG" id="lcc:B488_06450"/>
<accession>L0EUJ7</accession>
<dbReference type="AlphaFoldDB" id="L0EUJ7"/>
<evidence type="ECO:0000256" key="2">
    <source>
        <dbReference type="ARBA" id="ARBA00022475"/>
    </source>
</evidence>
<feature type="transmembrane region" description="Helical" evidence="6">
    <location>
        <begin position="135"/>
        <end position="153"/>
    </location>
</feature>
<dbReference type="PANTHER" id="PTHR47371:SF3">
    <property type="entry name" value="PHOSPHOGLYCEROL TRANSFERASE I"/>
    <property type="match status" value="1"/>
</dbReference>